<organism evidence="4 5">
    <name type="scientific">Citrus x changshan-huyou</name>
    <dbReference type="NCBI Taxonomy" id="2935761"/>
    <lineage>
        <taxon>Eukaryota</taxon>
        <taxon>Viridiplantae</taxon>
        <taxon>Streptophyta</taxon>
        <taxon>Embryophyta</taxon>
        <taxon>Tracheophyta</taxon>
        <taxon>Spermatophyta</taxon>
        <taxon>Magnoliopsida</taxon>
        <taxon>eudicotyledons</taxon>
        <taxon>Gunneridae</taxon>
        <taxon>Pentapetalae</taxon>
        <taxon>rosids</taxon>
        <taxon>malvids</taxon>
        <taxon>Sapindales</taxon>
        <taxon>Rutaceae</taxon>
        <taxon>Aurantioideae</taxon>
        <taxon>Citrus</taxon>
    </lineage>
</organism>
<dbReference type="FunFam" id="3.40.50.2000:FF:000064">
    <property type="entry name" value="Glycosyltransferase"/>
    <property type="match status" value="1"/>
</dbReference>
<dbReference type="Gene3D" id="3.40.50.2000">
    <property type="entry name" value="Glycogen Phosphorylase B"/>
    <property type="match status" value="3"/>
</dbReference>
<name>A0AAP0N013_9ROSI</name>
<dbReference type="EMBL" id="JBCGBO010000001">
    <property type="protein sequence ID" value="KAK9230395.1"/>
    <property type="molecule type" value="Genomic_DNA"/>
</dbReference>
<dbReference type="AlphaFoldDB" id="A0AAP0N013"/>
<dbReference type="PANTHER" id="PTHR48047">
    <property type="entry name" value="GLYCOSYLTRANSFERASE"/>
    <property type="match status" value="1"/>
</dbReference>
<evidence type="ECO:0000256" key="1">
    <source>
        <dbReference type="ARBA" id="ARBA00009995"/>
    </source>
</evidence>
<dbReference type="Pfam" id="PF00201">
    <property type="entry name" value="UDPGT"/>
    <property type="match status" value="1"/>
</dbReference>
<dbReference type="SUPFAM" id="SSF53756">
    <property type="entry name" value="UDP-Glycosyltransferase/glycogen phosphorylase"/>
    <property type="match status" value="1"/>
</dbReference>
<gene>
    <name evidence="4" type="ORF">WN944_023363</name>
</gene>
<evidence type="ECO:0008006" key="6">
    <source>
        <dbReference type="Google" id="ProtNLM"/>
    </source>
</evidence>
<dbReference type="PANTHER" id="PTHR48047:SF107">
    <property type="entry name" value="UDP-GLYCOSYLTRANSFERASE 92A1-LIKE"/>
    <property type="match status" value="1"/>
</dbReference>
<dbReference type="CDD" id="cd03784">
    <property type="entry name" value="GT1_Gtf-like"/>
    <property type="match status" value="1"/>
</dbReference>
<comment type="similarity">
    <text evidence="1">Belongs to the UDP-glycosyltransferase family.</text>
</comment>
<dbReference type="GO" id="GO:0035251">
    <property type="term" value="F:UDP-glucosyltransferase activity"/>
    <property type="evidence" value="ECO:0007669"/>
    <property type="project" value="TreeGrafter"/>
</dbReference>
<protein>
    <recommendedName>
        <fullName evidence="6">Glycosyltransferase</fullName>
    </recommendedName>
</protein>
<evidence type="ECO:0000256" key="2">
    <source>
        <dbReference type="ARBA" id="ARBA00022676"/>
    </source>
</evidence>
<dbReference type="Proteomes" id="UP001428341">
    <property type="component" value="Unassembled WGS sequence"/>
</dbReference>
<sequence>MGSENEHTVMLPLMAHGHLIPFLALAKQIHQSTGFKITIANTPLNIQYLQNIISCANPNSPEKFNVNLVELPFCSSDHDLPPNTENRELVFGSSTFFGWAVDVAKSAGTTNVTFITGGAYGTLAYTSMWFNLPHRKTNSDEFTLPGFPERCHFHITQLHKYWRMADGSDDWSKFMQPNITQSFQSYEMLCKTAEDIEPGALQWPRNYTKLPVWTIGPLLPQSYLKKSSSSSPSGSSIYNQHSGKNPGVNPEKIIEWLDLHHPGSVLYISFGSQNTISSSQTMELAIGLEASAKSFLWVIRPPVGFDLRGEFRSERLPEGFEERIEETKQGLLVRNWAPQLEILSHKSTGAFLGYCGWNSALESLSQGLPMIGWPIAAEQTYNSKMLVEEMGMAVELTRGVQSTIVGHDVKNVIEMVMDEAGKGQEMKAKAEKIGRQIRASMTEAPLYKDWMNLQGPFC</sequence>
<dbReference type="InterPro" id="IPR002213">
    <property type="entry name" value="UDP_glucos_trans"/>
</dbReference>
<accession>A0AAP0N013</accession>
<evidence type="ECO:0000313" key="5">
    <source>
        <dbReference type="Proteomes" id="UP001428341"/>
    </source>
</evidence>
<comment type="caution">
    <text evidence="4">The sequence shown here is derived from an EMBL/GenBank/DDBJ whole genome shotgun (WGS) entry which is preliminary data.</text>
</comment>
<keyword evidence="3" id="KW-0808">Transferase</keyword>
<keyword evidence="5" id="KW-1185">Reference proteome</keyword>
<keyword evidence="2" id="KW-0328">Glycosyltransferase</keyword>
<evidence type="ECO:0000313" key="4">
    <source>
        <dbReference type="EMBL" id="KAK9230395.1"/>
    </source>
</evidence>
<evidence type="ECO:0000256" key="3">
    <source>
        <dbReference type="ARBA" id="ARBA00022679"/>
    </source>
</evidence>
<reference evidence="4 5" key="1">
    <citation type="submission" date="2024-05" db="EMBL/GenBank/DDBJ databases">
        <title>Haplotype-resolved chromosome-level genome assembly of Huyou (Citrus changshanensis).</title>
        <authorList>
            <person name="Miao C."/>
            <person name="Chen W."/>
            <person name="Wu Y."/>
            <person name="Wang L."/>
            <person name="Zhao S."/>
            <person name="Grierson D."/>
            <person name="Xu C."/>
            <person name="Chen K."/>
        </authorList>
    </citation>
    <scope>NUCLEOTIDE SEQUENCE [LARGE SCALE GENOMIC DNA]</scope>
    <source>
        <strain evidence="4">01-14</strain>
        <tissue evidence="4">Leaf</tissue>
    </source>
</reference>
<proteinExistence type="inferred from homology"/>